<protein>
    <recommendedName>
        <fullName evidence="3">GIY-YIG domain-containing protein</fullName>
    </recommendedName>
</protein>
<dbReference type="InterPro" id="IPR035901">
    <property type="entry name" value="GIY-YIG_endonuc_sf"/>
</dbReference>
<sequence length="102" mass="12129">MTQRMHWLAMDFGIYPIDSKWIDVGGIFIFTKLNEENRWVPLYIGQVSSFKERFSKHESLEEAKKLGVTHIHAKTVPKQADRNLIERRLIESYQPLFNSQHR</sequence>
<proteinExistence type="predicted"/>
<dbReference type="AlphaFoldDB" id="A0A6M9PBM0"/>
<gene>
    <name evidence="1" type="ORF">DN92_03065</name>
</gene>
<dbReference type="RefSeq" id="WP_217426043.1">
    <property type="nucleotide sequence ID" value="NZ_CBCSCC010000012.1"/>
</dbReference>
<evidence type="ECO:0008006" key="3">
    <source>
        <dbReference type="Google" id="ProtNLM"/>
    </source>
</evidence>
<dbReference type="KEGG" id="pard:DN92_03065"/>
<accession>A0A6M9PBM0</accession>
<dbReference type="Proteomes" id="UP000501090">
    <property type="component" value="Chromosome"/>
</dbReference>
<dbReference type="EMBL" id="CP028940">
    <property type="protein sequence ID" value="QKM60100.1"/>
    <property type="molecule type" value="Genomic_DNA"/>
</dbReference>
<evidence type="ECO:0000313" key="1">
    <source>
        <dbReference type="EMBL" id="QKM60100.1"/>
    </source>
</evidence>
<name>A0A6M9PBM0_9BURK</name>
<dbReference type="Gene3D" id="3.40.1440.10">
    <property type="entry name" value="GIY-YIG endonuclease"/>
    <property type="match status" value="1"/>
</dbReference>
<keyword evidence="2" id="KW-1185">Reference proteome</keyword>
<organism evidence="1 2">
    <name type="scientific">Polynucleobacter arcticus</name>
    <dbReference type="NCBI Taxonomy" id="1743165"/>
    <lineage>
        <taxon>Bacteria</taxon>
        <taxon>Pseudomonadati</taxon>
        <taxon>Pseudomonadota</taxon>
        <taxon>Betaproteobacteria</taxon>
        <taxon>Burkholderiales</taxon>
        <taxon>Burkholderiaceae</taxon>
        <taxon>Polynucleobacter</taxon>
    </lineage>
</organism>
<evidence type="ECO:0000313" key="2">
    <source>
        <dbReference type="Proteomes" id="UP000501090"/>
    </source>
</evidence>
<reference evidence="1 2" key="1">
    <citation type="submission" date="2018-04" db="EMBL/GenBank/DDBJ databases">
        <title>Polynucleobacter sp. UK-Long2-W17 genome.</title>
        <authorList>
            <person name="Hahn M.W."/>
        </authorList>
    </citation>
    <scope>NUCLEOTIDE SEQUENCE [LARGE SCALE GENOMIC DNA]</scope>
    <source>
        <strain evidence="1 2">UK-Long2-W17</strain>
    </source>
</reference>